<protein>
    <submittedName>
        <fullName evidence="1">Uncharacterized protein</fullName>
    </submittedName>
</protein>
<evidence type="ECO:0000313" key="1">
    <source>
        <dbReference type="EMBL" id="KAG0428830.1"/>
    </source>
</evidence>
<evidence type="ECO:0000313" key="2">
    <source>
        <dbReference type="Proteomes" id="UP000805193"/>
    </source>
</evidence>
<keyword evidence="2" id="KW-1185">Reference proteome</keyword>
<accession>A0AC60Q790</accession>
<reference evidence="1 2" key="1">
    <citation type="journal article" date="2020" name="Cell">
        <title>Large-Scale Comparative Analyses of Tick Genomes Elucidate Their Genetic Diversity and Vector Capacities.</title>
        <authorList>
            <consortium name="Tick Genome and Microbiome Consortium (TIGMIC)"/>
            <person name="Jia N."/>
            <person name="Wang J."/>
            <person name="Shi W."/>
            <person name="Du L."/>
            <person name="Sun Y."/>
            <person name="Zhan W."/>
            <person name="Jiang J.F."/>
            <person name="Wang Q."/>
            <person name="Zhang B."/>
            <person name="Ji P."/>
            <person name="Bell-Sakyi L."/>
            <person name="Cui X.M."/>
            <person name="Yuan T.T."/>
            <person name="Jiang B.G."/>
            <person name="Yang W.F."/>
            <person name="Lam T.T."/>
            <person name="Chang Q.C."/>
            <person name="Ding S.J."/>
            <person name="Wang X.J."/>
            <person name="Zhu J.G."/>
            <person name="Ruan X.D."/>
            <person name="Zhao L."/>
            <person name="Wei J.T."/>
            <person name="Ye R.Z."/>
            <person name="Que T.C."/>
            <person name="Du C.H."/>
            <person name="Zhou Y.H."/>
            <person name="Cheng J.X."/>
            <person name="Dai P.F."/>
            <person name="Guo W.B."/>
            <person name="Han X.H."/>
            <person name="Huang E.J."/>
            <person name="Li L.F."/>
            <person name="Wei W."/>
            <person name="Gao Y.C."/>
            <person name="Liu J.Z."/>
            <person name="Shao H.Z."/>
            <person name="Wang X."/>
            <person name="Wang C.C."/>
            <person name="Yang T.C."/>
            <person name="Huo Q.B."/>
            <person name="Li W."/>
            <person name="Chen H.Y."/>
            <person name="Chen S.E."/>
            <person name="Zhou L.G."/>
            <person name="Ni X.B."/>
            <person name="Tian J.H."/>
            <person name="Sheng Y."/>
            <person name="Liu T."/>
            <person name="Pan Y.S."/>
            <person name="Xia L.Y."/>
            <person name="Li J."/>
            <person name="Zhao F."/>
            <person name="Cao W.C."/>
        </authorList>
    </citation>
    <scope>NUCLEOTIDE SEQUENCE [LARGE SCALE GENOMIC DNA]</scope>
    <source>
        <strain evidence="1">Iper-2018</strain>
    </source>
</reference>
<sequence length="98" mass="11298">MFGRKETEEERLIRTGQMTPFGTLVQNQEQTTANDKLAPIKLRRVTDGSSSASRWQTTEQDLRSDDNKNTFLETVDGRRVFCKHEWVDDFEAGGGRQF</sequence>
<dbReference type="EMBL" id="JABSTQ010009477">
    <property type="protein sequence ID" value="KAG0428830.1"/>
    <property type="molecule type" value="Genomic_DNA"/>
</dbReference>
<name>A0AC60Q790_IXOPE</name>
<proteinExistence type="predicted"/>
<dbReference type="Proteomes" id="UP000805193">
    <property type="component" value="Unassembled WGS sequence"/>
</dbReference>
<organism evidence="1 2">
    <name type="scientific">Ixodes persulcatus</name>
    <name type="common">Taiga tick</name>
    <dbReference type="NCBI Taxonomy" id="34615"/>
    <lineage>
        <taxon>Eukaryota</taxon>
        <taxon>Metazoa</taxon>
        <taxon>Ecdysozoa</taxon>
        <taxon>Arthropoda</taxon>
        <taxon>Chelicerata</taxon>
        <taxon>Arachnida</taxon>
        <taxon>Acari</taxon>
        <taxon>Parasitiformes</taxon>
        <taxon>Ixodida</taxon>
        <taxon>Ixodoidea</taxon>
        <taxon>Ixodidae</taxon>
        <taxon>Ixodinae</taxon>
        <taxon>Ixodes</taxon>
    </lineage>
</organism>
<gene>
    <name evidence="1" type="ORF">HPB47_024218</name>
</gene>
<comment type="caution">
    <text evidence="1">The sequence shown here is derived from an EMBL/GenBank/DDBJ whole genome shotgun (WGS) entry which is preliminary data.</text>
</comment>